<reference evidence="2 3" key="1">
    <citation type="submission" date="2018-09" db="EMBL/GenBank/DDBJ databases">
        <authorList>
            <person name="Zhu H."/>
        </authorList>
    </citation>
    <scope>NUCLEOTIDE SEQUENCE [LARGE SCALE GENOMIC DNA]</scope>
    <source>
        <strain evidence="2 3">K2S05-167</strain>
    </source>
</reference>
<dbReference type="EMBL" id="QYUJ01000014">
    <property type="protein sequence ID" value="RJF73690.1"/>
    <property type="molecule type" value="Genomic_DNA"/>
</dbReference>
<proteinExistence type="predicted"/>
<evidence type="ECO:0000313" key="3">
    <source>
        <dbReference type="Proteomes" id="UP000286287"/>
    </source>
</evidence>
<name>A0A418VCG5_9DEIO</name>
<protein>
    <recommendedName>
        <fullName evidence="1">DUF4097 domain-containing protein</fullName>
    </recommendedName>
</protein>
<keyword evidence="3" id="KW-1185">Reference proteome</keyword>
<dbReference type="AlphaFoldDB" id="A0A418VCG5"/>
<evidence type="ECO:0000259" key="1">
    <source>
        <dbReference type="Pfam" id="PF13349"/>
    </source>
</evidence>
<organism evidence="2 3">
    <name type="scientific">Deinococcus cavernae</name>
    <dbReference type="NCBI Taxonomy" id="2320857"/>
    <lineage>
        <taxon>Bacteria</taxon>
        <taxon>Thermotogati</taxon>
        <taxon>Deinococcota</taxon>
        <taxon>Deinococci</taxon>
        <taxon>Deinococcales</taxon>
        <taxon>Deinococcaceae</taxon>
        <taxon>Deinococcus</taxon>
    </lineage>
</organism>
<dbReference type="InterPro" id="IPR025164">
    <property type="entry name" value="Toastrack_DUF4097"/>
</dbReference>
<sequence length="322" mass="33939">MALGLALAVLGGLVAWRGATFSPTPGLETTLTPLEVPLDGPLPFDYAQAATLRFEANRANLLLNPLPPRSPLLLSGEARHRTRNPVNVSVRRAGRNVNVTTKLYVQALPNDRVLPPSPEPFQHSLRASLTPTLPLSLNTLTVGGNQTINLAGLRLRALSARSDSGRLDLALPSRPGGPYALVTRSGRVEVTAPQGATPEALRVNSQSGDLQLELGGAVVDALNAGTQSGNVALTLPRQVNRGTVTTASGDVQIDVPPATRGNLDIRTVSGDVTLRVPPGLRVRVRFTDRETLLLPPGTPAASSPQLDVFVDTASGEFNLQDD</sequence>
<evidence type="ECO:0000313" key="2">
    <source>
        <dbReference type="EMBL" id="RJF73690.1"/>
    </source>
</evidence>
<accession>A0A418VCG5</accession>
<gene>
    <name evidence="2" type="ORF">D3875_11505</name>
</gene>
<dbReference type="OrthoDB" id="57990at2"/>
<comment type="caution">
    <text evidence="2">The sequence shown here is derived from an EMBL/GenBank/DDBJ whole genome shotgun (WGS) entry which is preliminary data.</text>
</comment>
<feature type="domain" description="DUF4097" evidence="1">
    <location>
        <begin position="200"/>
        <end position="276"/>
    </location>
</feature>
<dbReference type="Proteomes" id="UP000286287">
    <property type="component" value="Unassembled WGS sequence"/>
</dbReference>
<dbReference type="Pfam" id="PF13349">
    <property type="entry name" value="DUF4097"/>
    <property type="match status" value="1"/>
</dbReference>